<feature type="transmembrane region" description="Helical" evidence="1">
    <location>
        <begin position="184"/>
        <end position="202"/>
    </location>
</feature>
<keyword evidence="1" id="KW-1133">Transmembrane helix</keyword>
<feature type="transmembrane region" description="Helical" evidence="1">
    <location>
        <begin position="68"/>
        <end position="89"/>
    </location>
</feature>
<evidence type="ECO:0000256" key="1">
    <source>
        <dbReference type="SAM" id="Phobius"/>
    </source>
</evidence>
<dbReference type="EMBL" id="CP033905">
    <property type="protein sequence ID" value="AZR06807.1"/>
    <property type="molecule type" value="Genomic_DNA"/>
</dbReference>
<dbReference type="Pfam" id="PF07853">
    <property type="entry name" value="DUF1648"/>
    <property type="match status" value="1"/>
</dbReference>
<keyword evidence="1" id="KW-0812">Transmembrane</keyword>
<accession>A0A3S9QLJ3</accession>
<name>A0A3S9QLJ3_9ACTO</name>
<gene>
    <name evidence="3" type="ORF">EBQ10_05530</name>
</gene>
<evidence type="ECO:0000313" key="3">
    <source>
        <dbReference type="EMBL" id="AZR06807.1"/>
    </source>
</evidence>
<feature type="transmembrane region" description="Helical" evidence="1">
    <location>
        <begin position="124"/>
        <end position="142"/>
    </location>
</feature>
<keyword evidence="1" id="KW-0472">Membrane</keyword>
<dbReference type="InterPro" id="IPR012867">
    <property type="entry name" value="DUF1648"/>
</dbReference>
<reference evidence="3 4" key="1">
    <citation type="submission" date="2018-11" db="EMBL/GenBank/DDBJ databases">
        <title>Multidrug-resistant genes are associated with an 42-kb island TGI1 carrying a complex class 1 integron in a Trueperella pyogenes.</title>
        <authorList>
            <person name="Dong W."/>
        </authorList>
    </citation>
    <scope>NUCLEOTIDE SEQUENCE [LARGE SCALE GENOMIC DNA]</scope>
    <source>
        <strain evidence="3 4">TP4</strain>
    </source>
</reference>
<feature type="transmembrane region" description="Helical" evidence="1">
    <location>
        <begin position="208"/>
        <end position="227"/>
    </location>
</feature>
<feature type="transmembrane region" description="Helical" evidence="1">
    <location>
        <begin position="96"/>
        <end position="118"/>
    </location>
</feature>
<dbReference type="RefSeq" id="WP_126920116.1">
    <property type="nucleotide sequence ID" value="NZ_CP033905.1"/>
</dbReference>
<evidence type="ECO:0000313" key="4">
    <source>
        <dbReference type="Proteomes" id="UP000275951"/>
    </source>
</evidence>
<sequence>MDISGAAKKSPAQFSNAAIAIGSFLASSAFVGLPAAYVWINHASFPAKVPTHWGLDGSANNWSSLSSALTIDILLVVCTAALFLGIGYAARMLESFAPLAVGLSALFATLTIGSIFAVAQEMTVIGPVLLAAVLAGGTVGWLTRRLLRRRISARPEESATFTPIQADGKTNREWHGRIRVSRGLDFMAVVVFIAAVVVGILLGRSDPFGGIAVGLILVGFGVMLASYRQRVHITIDAVTCTFLGIRTHEFPLEQILSAGCIDINAMAEFGGVGYRISILTRREGIVVGSGPSLIFQRNRQRDFVLCVDDSCAAARVLAHNLRRVEPVLC</sequence>
<feature type="transmembrane region" description="Helical" evidence="1">
    <location>
        <begin position="17"/>
        <end position="40"/>
    </location>
</feature>
<protein>
    <submittedName>
        <fullName evidence="3">DUF1648 domain-containing protein</fullName>
    </submittedName>
</protein>
<feature type="domain" description="DUF1648" evidence="2">
    <location>
        <begin position="30"/>
        <end position="71"/>
    </location>
</feature>
<proteinExistence type="predicted"/>
<dbReference type="Proteomes" id="UP000275951">
    <property type="component" value="Chromosome"/>
</dbReference>
<organism evidence="3 4">
    <name type="scientific">Trueperella pyogenes</name>
    <dbReference type="NCBI Taxonomy" id="1661"/>
    <lineage>
        <taxon>Bacteria</taxon>
        <taxon>Bacillati</taxon>
        <taxon>Actinomycetota</taxon>
        <taxon>Actinomycetes</taxon>
        <taxon>Actinomycetales</taxon>
        <taxon>Actinomycetaceae</taxon>
        <taxon>Trueperella</taxon>
    </lineage>
</organism>
<evidence type="ECO:0000259" key="2">
    <source>
        <dbReference type="Pfam" id="PF07853"/>
    </source>
</evidence>
<dbReference type="AlphaFoldDB" id="A0A3S9QLJ3"/>